<dbReference type="PANTHER" id="PTHR16171">
    <property type="entry name" value="DNA REPAIR PROTEIN COMPLEMENTING XP-G CELLS-RELATED"/>
    <property type="match status" value="1"/>
</dbReference>
<dbReference type="SMART" id="SM00485">
    <property type="entry name" value="XPGN"/>
    <property type="match status" value="1"/>
</dbReference>
<dbReference type="CDD" id="cd09900">
    <property type="entry name" value="H3TH_XPG-like"/>
    <property type="match status" value="1"/>
</dbReference>
<dbReference type="SUPFAM" id="SSF47807">
    <property type="entry name" value="5' to 3' exonuclease, C-terminal subdomain"/>
    <property type="match status" value="1"/>
</dbReference>
<dbReference type="GO" id="GO:0003677">
    <property type="term" value="F:DNA binding"/>
    <property type="evidence" value="ECO:0007669"/>
    <property type="project" value="InterPro"/>
</dbReference>
<dbReference type="Pfam" id="PF00752">
    <property type="entry name" value="XPG_N"/>
    <property type="match status" value="1"/>
</dbReference>
<name>O44737_CAEEL</name>
<dbReference type="OMA" id="MNIPLIR"/>
<dbReference type="Bgee" id="WBGene00019004">
    <property type="expression patterns" value="Expressed in germ line (C elegans) and 4 other cell types or tissues"/>
</dbReference>
<dbReference type="InterPro" id="IPR029060">
    <property type="entry name" value="PIN-like_dom_sf"/>
</dbReference>
<dbReference type="InterPro" id="IPR008918">
    <property type="entry name" value="HhH2"/>
</dbReference>
<keyword evidence="5" id="KW-0378">Hydrolase</keyword>
<evidence type="ECO:0000256" key="8">
    <source>
        <dbReference type="SAM" id="MobiDB-lite"/>
    </source>
</evidence>
<feature type="region of interest" description="Disordered" evidence="8">
    <location>
        <begin position="420"/>
        <end position="445"/>
    </location>
</feature>
<dbReference type="InterPro" id="IPR036279">
    <property type="entry name" value="5-3_exonuclease_C_sf"/>
</dbReference>
<dbReference type="GO" id="GO:0005634">
    <property type="term" value="C:nucleus"/>
    <property type="evidence" value="ECO:0007669"/>
    <property type="project" value="UniProtKB-SubCell"/>
</dbReference>
<dbReference type="CDD" id="cd09868">
    <property type="entry name" value="PIN_XPG_RAD2"/>
    <property type="match status" value="2"/>
</dbReference>
<dbReference type="SMART" id="SM00279">
    <property type="entry name" value="HhH2"/>
    <property type="match status" value="1"/>
</dbReference>
<dbReference type="STRING" id="6239.F57B10.6.1"/>
<dbReference type="InterPro" id="IPR006086">
    <property type="entry name" value="XPG-I_dom"/>
</dbReference>
<dbReference type="HOGENOM" id="CLU_015204_0_0_1"/>
<dbReference type="CTD" id="186441"/>
<feature type="domain" description="XPG N-terminal" evidence="10">
    <location>
        <begin position="1"/>
        <end position="95"/>
    </location>
</feature>
<feature type="domain" description="XPG-I" evidence="9">
    <location>
        <begin position="477"/>
        <end position="551"/>
    </location>
</feature>
<evidence type="ECO:0000259" key="10">
    <source>
        <dbReference type="SMART" id="SM00485"/>
    </source>
</evidence>
<dbReference type="SUPFAM" id="SSF88723">
    <property type="entry name" value="PIN domain-like"/>
    <property type="match status" value="1"/>
</dbReference>
<proteinExistence type="evidence at protein level"/>
<dbReference type="Gene3D" id="1.10.150.20">
    <property type="entry name" value="5' to 3' exonuclease, C-terminal subdomain"/>
    <property type="match status" value="1"/>
</dbReference>
<evidence type="ECO:0000259" key="9">
    <source>
        <dbReference type="SMART" id="SM00484"/>
    </source>
</evidence>
<dbReference type="Pfam" id="PF00867">
    <property type="entry name" value="XPG_I"/>
    <property type="match status" value="1"/>
</dbReference>
<dbReference type="Proteomes" id="UP000001940">
    <property type="component" value="Chromosome I"/>
</dbReference>
<dbReference type="AGR" id="WB:WBGene00019004"/>
<accession>O44737</accession>
<dbReference type="AlphaFoldDB" id="O44737"/>
<dbReference type="InterPro" id="IPR006085">
    <property type="entry name" value="XPG_DNA_repair_N"/>
</dbReference>
<keyword evidence="12" id="KW-1185">Reference proteome</keyword>
<gene>
    <name evidence="11 13" type="primary">xpg-1</name>
    <name evidence="11" type="ORF">CELE_F57B10.6</name>
    <name evidence="13" type="ORF">F57B10.6</name>
</gene>
<evidence type="ECO:0000313" key="13">
    <source>
        <dbReference type="WormBase" id="F57B10.6"/>
    </source>
</evidence>
<dbReference type="RefSeq" id="NP_491891.2">
    <property type="nucleotide sequence ID" value="NM_059490.4"/>
</dbReference>
<keyword evidence="4" id="KW-0479">Metal-binding</keyword>
<protein>
    <submittedName>
        <fullName evidence="11">XPG (Xeroderma Pigmentosum group G) DNA repair gene homolog</fullName>
    </submittedName>
</protein>
<dbReference type="PANTHER" id="PTHR16171:SF7">
    <property type="entry name" value="DNA REPAIR PROTEIN RAD2"/>
    <property type="match status" value="1"/>
</dbReference>
<sequence length="820" mass="94139">MGITGLWKIVEPTATEIPLECLEGKKLAIDVSIWIYQAQLAYPSDQPFPHLRLLVNRLSKLLFYKIRPVFVFDGPQVPPLKRQVLEARRQKRQNDDDILKNSKKMGKLKEIASGGLDDVALANAIKEVISPSKKVILNDIYKDIPSTSTYLDKPSAHQNDQLVYGNIEDSDSDDSDIIIVPTVKEERISKQFTSRKLEIQSLVEKREIMRNSRLRPDMIPQDSKSFSNFQMQRLLRRGRLNAEIEQLAKSTTTSTGGYSSDKINVTGPDGTSHILKYAHSDEIQEVRPELKRDIDSLYQEPLSMTLDFFNVEYGGKKLSREVTPDDVREEIVDRLEERLIDKKERGYQSKSGMLEAIARKRIRQHYGTETVEDKKEEEKRKKEQRIEDDMIEVSDDEMVLQEVLLETAAKSLDKRMASLEKHKVPSEDEEIEWDPQRYDKPSTSSAPALMEDYIHLNYSDEDDKTPELYRDLQEFLTNAGIPWIESPGEAEAQCVELERLGLVDGVVSDDSDVWAFGAQHVYRHMFSKNRRVQRYGEQTTANRDNCKLFCLQREDYISIALLSGGDYCAGLVKVGAIGALELVSEYVECRIDNTNDLKVIENRIMRLLKNVESLFLTAPDDKRVASRNAMMLRRHVTEANDMENIKCVCSNQDAVHAYLHPIVDSSSEKLRWRQMNIPLIRRILHQRLQWPDRKQHNEEQNSFDAFEKWNNFLKSGGQSQMRLDRFFAQKLDSSLELKWSKKIVEALDKIGQRVAGTMKNNEMSKEKKVDKQIKKSKTAVKRVTRARGIGRGKGGALLVPANSKLNLSEESSSNDSFDEF</sequence>
<dbReference type="WormBase" id="F57B10.6">
    <property type="protein sequence ID" value="CE45535"/>
    <property type="gene ID" value="WBGene00019004"/>
    <property type="gene designation" value="xpg-1"/>
</dbReference>
<dbReference type="KEGG" id="cel:CELE_F57B10.6"/>
<dbReference type="PeptideAtlas" id="O44737"/>
<comment type="cofactor">
    <cofactor evidence="1">
        <name>Mg(2+)</name>
        <dbReference type="ChEBI" id="CHEBI:18420"/>
    </cofactor>
</comment>
<evidence type="ECO:0000256" key="5">
    <source>
        <dbReference type="ARBA" id="ARBA00022801"/>
    </source>
</evidence>
<dbReference type="GO" id="GO:0046872">
    <property type="term" value="F:metal ion binding"/>
    <property type="evidence" value="ECO:0007669"/>
    <property type="project" value="UniProtKB-KW"/>
</dbReference>
<keyword evidence="6" id="KW-0460">Magnesium</keyword>
<dbReference type="InParanoid" id="O44737"/>
<evidence type="ECO:0000313" key="12">
    <source>
        <dbReference type="Proteomes" id="UP000001940"/>
    </source>
</evidence>
<keyword evidence="14" id="KW-1267">Proteomics identification</keyword>
<organism evidence="11 12">
    <name type="scientific">Caenorhabditis elegans</name>
    <dbReference type="NCBI Taxonomy" id="6239"/>
    <lineage>
        <taxon>Eukaryota</taxon>
        <taxon>Metazoa</taxon>
        <taxon>Ecdysozoa</taxon>
        <taxon>Nematoda</taxon>
        <taxon>Chromadorea</taxon>
        <taxon>Rhabditida</taxon>
        <taxon>Rhabditina</taxon>
        <taxon>Rhabditomorpha</taxon>
        <taxon>Rhabditoidea</taxon>
        <taxon>Rhabditidae</taxon>
        <taxon>Peloderinae</taxon>
        <taxon>Caenorhabditis</taxon>
    </lineage>
</organism>
<dbReference type="GO" id="GO:0004518">
    <property type="term" value="F:nuclease activity"/>
    <property type="evidence" value="ECO:0007669"/>
    <property type="project" value="UniProtKB-KW"/>
</dbReference>
<keyword evidence="7" id="KW-0539">Nucleus</keyword>
<dbReference type="SMR" id="O44737"/>
<evidence type="ECO:0000256" key="3">
    <source>
        <dbReference type="ARBA" id="ARBA00022722"/>
    </source>
</evidence>
<comment type="subcellular location">
    <subcellularLocation>
        <location evidence="2">Nucleus</location>
    </subcellularLocation>
</comment>
<dbReference type="InterPro" id="IPR006084">
    <property type="entry name" value="XPG/Rad2"/>
</dbReference>
<dbReference type="PaxDb" id="6239-F57B10.6"/>
<dbReference type="UCSC" id="F57B10.6">
    <property type="organism name" value="c. elegans"/>
</dbReference>
<evidence type="ECO:0000256" key="7">
    <source>
        <dbReference type="ARBA" id="ARBA00023242"/>
    </source>
</evidence>
<evidence type="ECO:0000256" key="4">
    <source>
        <dbReference type="ARBA" id="ARBA00022723"/>
    </source>
</evidence>
<dbReference type="GeneID" id="186441"/>
<dbReference type="GO" id="GO:0016787">
    <property type="term" value="F:hydrolase activity"/>
    <property type="evidence" value="ECO:0007669"/>
    <property type="project" value="UniProtKB-KW"/>
</dbReference>
<dbReference type="EMBL" id="BX284601">
    <property type="protein sequence ID" value="CCD71482.1"/>
    <property type="molecule type" value="Genomic_DNA"/>
</dbReference>
<evidence type="ECO:0007829" key="14">
    <source>
        <dbReference type="PeptideAtlas" id="O44737"/>
    </source>
</evidence>
<dbReference type="FunCoup" id="O44737">
    <property type="interactions" value="2163"/>
</dbReference>
<dbReference type="PhylomeDB" id="O44737"/>
<evidence type="ECO:0000256" key="1">
    <source>
        <dbReference type="ARBA" id="ARBA00001946"/>
    </source>
</evidence>
<dbReference type="eggNOG" id="KOG2520">
    <property type="taxonomic scope" value="Eukaryota"/>
</dbReference>
<keyword evidence="3" id="KW-0540">Nuclease</keyword>
<dbReference type="SMART" id="SM00484">
    <property type="entry name" value="XPGI"/>
    <property type="match status" value="1"/>
</dbReference>
<evidence type="ECO:0000313" key="11">
    <source>
        <dbReference type="EMBL" id="CCD71482.1"/>
    </source>
</evidence>
<dbReference type="PRINTS" id="PR00853">
    <property type="entry name" value="XPGRADSUPER"/>
</dbReference>
<dbReference type="Gene3D" id="3.40.50.1010">
    <property type="entry name" value="5'-nuclease"/>
    <property type="match status" value="2"/>
</dbReference>
<evidence type="ECO:0000256" key="6">
    <source>
        <dbReference type="ARBA" id="ARBA00022842"/>
    </source>
</evidence>
<dbReference type="OrthoDB" id="31113at2759"/>
<evidence type="ECO:0000256" key="2">
    <source>
        <dbReference type="ARBA" id="ARBA00004123"/>
    </source>
</evidence>
<reference evidence="11 12" key="1">
    <citation type="journal article" date="1998" name="Science">
        <title>Genome sequence of the nematode C. elegans: a platform for investigating biology.</title>
        <authorList>
            <consortium name="The C. elegans sequencing consortium"/>
            <person name="Sulson J.E."/>
            <person name="Waterston R."/>
        </authorList>
    </citation>
    <scope>NUCLEOTIDE SEQUENCE [LARGE SCALE GENOMIC DNA]</scope>
    <source>
        <strain evidence="11 12">Bristol N2</strain>
    </source>
</reference>